<evidence type="ECO:0000313" key="2">
    <source>
        <dbReference type="EMBL" id="OBX06522.1"/>
    </source>
</evidence>
<dbReference type="Proteomes" id="UP000092527">
    <property type="component" value="Unassembled WGS sequence"/>
</dbReference>
<accession>A0AB36DZA9</accession>
<dbReference type="InterPro" id="IPR052942">
    <property type="entry name" value="LPS_cholinephosphotransferase"/>
</dbReference>
<dbReference type="PANTHER" id="PTHR43404:SF2">
    <property type="entry name" value="LIPOPOLYSACCHARIDE CHOLINEPHOSPHOTRANSFERASE LICD"/>
    <property type="match status" value="1"/>
</dbReference>
<dbReference type="PANTHER" id="PTHR43404">
    <property type="entry name" value="LIPOPOLYSACCHARIDE CHOLINEPHOSPHOTRANSFERASE LICD"/>
    <property type="match status" value="1"/>
</dbReference>
<protein>
    <recommendedName>
        <fullName evidence="1">LicD/FKTN/FKRP nucleotidyltransferase domain-containing protein</fullName>
    </recommendedName>
</protein>
<comment type="caution">
    <text evidence="2">The sequence shown here is derived from an EMBL/GenBank/DDBJ whole genome shotgun (WGS) entry which is preliminary data.</text>
</comment>
<evidence type="ECO:0000313" key="3">
    <source>
        <dbReference type="Proteomes" id="UP000092527"/>
    </source>
</evidence>
<proteinExistence type="predicted"/>
<sequence>MRQKRKLTHNEYKDILLKTLVYFDKICRENNISYSLGYGSMLGAVRHQGFIPWDDDIDLFMLRTEYEKFVQVWNVNKHIWGKDYELWGIDDEKSFFYGHLVKFFDKNSVLIERTKNHIIEYGIFLDIFLLEDISSDVNKAQKQQREYKFYRKLLTHFHKHGKVLNVIARKVSRKIPSIYFCMDELKKITQQERSEYVSVYAPVDKLVYKREYFENTILLPFEGYLFPVSEQYDLLLREQYGNYMMLPPKEEQIGHKVEAYAY</sequence>
<dbReference type="AlphaFoldDB" id="A0AB36DZA9"/>
<dbReference type="InterPro" id="IPR007074">
    <property type="entry name" value="LicD/FKTN/FKRP_NTP_transf"/>
</dbReference>
<reference evidence="2 3" key="1">
    <citation type="submission" date="2014-11" db="EMBL/GenBank/DDBJ databases">
        <title>Pan-genome of Gallibacterium spp.</title>
        <authorList>
            <person name="Kudirkiene E."/>
            <person name="Bojesen A.M."/>
        </authorList>
    </citation>
    <scope>NUCLEOTIDE SEQUENCE [LARGE SCALE GENOMIC DNA]</scope>
    <source>
        <strain evidence="2 3">18469/18</strain>
    </source>
</reference>
<feature type="domain" description="LicD/FKTN/FKRP nucleotidyltransferase" evidence="1">
    <location>
        <begin position="27"/>
        <end position="241"/>
    </location>
</feature>
<dbReference type="RefSeq" id="WP_066422325.1">
    <property type="nucleotide sequence ID" value="NZ_CP103875.1"/>
</dbReference>
<dbReference type="Pfam" id="PF04991">
    <property type="entry name" value="LicD"/>
    <property type="match status" value="1"/>
</dbReference>
<dbReference type="GO" id="GO:0009100">
    <property type="term" value="P:glycoprotein metabolic process"/>
    <property type="evidence" value="ECO:0007669"/>
    <property type="project" value="UniProtKB-ARBA"/>
</dbReference>
<name>A0AB36DZA9_9PAST</name>
<dbReference type="EMBL" id="JTJU01000098">
    <property type="protein sequence ID" value="OBX06522.1"/>
    <property type="molecule type" value="Genomic_DNA"/>
</dbReference>
<evidence type="ECO:0000259" key="1">
    <source>
        <dbReference type="Pfam" id="PF04991"/>
    </source>
</evidence>
<organism evidence="2 3">
    <name type="scientific">Gallibacterium salpingitidis</name>
    <dbReference type="NCBI Taxonomy" id="505341"/>
    <lineage>
        <taxon>Bacteria</taxon>
        <taxon>Pseudomonadati</taxon>
        <taxon>Pseudomonadota</taxon>
        <taxon>Gammaproteobacteria</taxon>
        <taxon>Pasteurellales</taxon>
        <taxon>Pasteurellaceae</taxon>
        <taxon>Gallibacterium</taxon>
    </lineage>
</organism>
<gene>
    <name evidence="2" type="ORF">QV09_12085</name>
</gene>